<protein>
    <submittedName>
        <fullName evidence="3">Uncharacterized protein</fullName>
    </submittedName>
</protein>
<evidence type="ECO:0000256" key="2">
    <source>
        <dbReference type="SAM" id="SignalP"/>
    </source>
</evidence>
<dbReference type="InParanoid" id="A0A1Y1UA05"/>
<dbReference type="RefSeq" id="XP_021869100.1">
    <property type="nucleotide sequence ID" value="XM_022018611.1"/>
</dbReference>
<feature type="compositionally biased region" description="Gly residues" evidence="1">
    <location>
        <begin position="62"/>
        <end position="71"/>
    </location>
</feature>
<keyword evidence="2" id="KW-0732">Signal</keyword>
<accession>A0A1Y1UA05</accession>
<sequence length="254" mass="27002">MFSIITLPLLAAIIAAETIVLPTYDASDLPHLQGYRQGAFGPQPPHIQGKQQGAFSRRQGASGWGSNGAGGCSVSRGVATNPSDGSPGDGDPHQNYYHIQISEPISCGNGNCSVDETEANSYNIGFQVGSNSNFKPGEVAEWFQPAFSVQESWKTGQKYKCDGNPNGRVAIWQNVAHTAYSVWNTPSGNCGYSNSDYDTYVNIYRAPNQENVGGGFYCVRDDGSGYVRNQGDGYWEGGCAGGPQAYCGNGNVIG</sequence>
<dbReference type="EMBL" id="NBSH01000013">
    <property type="protein sequence ID" value="ORX34858.1"/>
    <property type="molecule type" value="Genomic_DNA"/>
</dbReference>
<comment type="caution">
    <text evidence="3">The sequence shown here is derived from an EMBL/GenBank/DDBJ whole genome shotgun (WGS) entry which is preliminary data.</text>
</comment>
<dbReference type="Proteomes" id="UP000193218">
    <property type="component" value="Unassembled WGS sequence"/>
</dbReference>
<gene>
    <name evidence="3" type="ORF">BD324DRAFT_653113</name>
</gene>
<feature type="region of interest" description="Disordered" evidence="1">
    <location>
        <begin position="42"/>
        <end position="92"/>
    </location>
</feature>
<keyword evidence="4" id="KW-1185">Reference proteome</keyword>
<feature type="signal peptide" evidence="2">
    <location>
        <begin position="1"/>
        <end position="16"/>
    </location>
</feature>
<evidence type="ECO:0000313" key="3">
    <source>
        <dbReference type="EMBL" id="ORX34858.1"/>
    </source>
</evidence>
<dbReference type="GeneID" id="33560420"/>
<reference evidence="3 4" key="1">
    <citation type="submission" date="2017-03" db="EMBL/GenBank/DDBJ databases">
        <title>Widespread Adenine N6-methylation of Active Genes in Fungi.</title>
        <authorList>
            <consortium name="DOE Joint Genome Institute"/>
            <person name="Mondo S.J."/>
            <person name="Dannebaum R.O."/>
            <person name="Kuo R.C."/>
            <person name="Louie K.B."/>
            <person name="Bewick A.J."/>
            <person name="Labutti K."/>
            <person name="Haridas S."/>
            <person name="Kuo A."/>
            <person name="Salamov A."/>
            <person name="Ahrendt S.R."/>
            <person name="Lau R."/>
            <person name="Bowen B.P."/>
            <person name="Lipzen A."/>
            <person name="Sullivan W."/>
            <person name="Andreopoulos W.B."/>
            <person name="Clum A."/>
            <person name="Lindquist E."/>
            <person name="Daum C."/>
            <person name="Northen T.R."/>
            <person name="Ramamoorthy G."/>
            <person name="Schmitz R.J."/>
            <person name="Gryganskyi A."/>
            <person name="Culley D."/>
            <person name="Magnuson J."/>
            <person name="James T.Y."/>
            <person name="O'Malley M.A."/>
            <person name="Stajich J.E."/>
            <person name="Spatafora J.W."/>
            <person name="Visel A."/>
            <person name="Grigoriev I.V."/>
        </authorList>
    </citation>
    <scope>NUCLEOTIDE SEQUENCE [LARGE SCALE GENOMIC DNA]</scope>
    <source>
        <strain evidence="3 4">NRRL Y-17943</strain>
    </source>
</reference>
<evidence type="ECO:0000256" key="1">
    <source>
        <dbReference type="SAM" id="MobiDB-lite"/>
    </source>
</evidence>
<proteinExistence type="predicted"/>
<evidence type="ECO:0000313" key="4">
    <source>
        <dbReference type="Proteomes" id="UP000193218"/>
    </source>
</evidence>
<name>A0A1Y1UA05_9TREE</name>
<dbReference type="AlphaFoldDB" id="A0A1Y1UA05"/>
<feature type="chain" id="PRO_5013208758" evidence="2">
    <location>
        <begin position="17"/>
        <end position="254"/>
    </location>
</feature>
<organism evidence="3 4">
    <name type="scientific">Kockovaella imperatae</name>
    <dbReference type="NCBI Taxonomy" id="4999"/>
    <lineage>
        <taxon>Eukaryota</taxon>
        <taxon>Fungi</taxon>
        <taxon>Dikarya</taxon>
        <taxon>Basidiomycota</taxon>
        <taxon>Agaricomycotina</taxon>
        <taxon>Tremellomycetes</taxon>
        <taxon>Tremellales</taxon>
        <taxon>Cuniculitremaceae</taxon>
        <taxon>Kockovaella</taxon>
    </lineage>
</organism>
<dbReference type="OrthoDB" id="3641682at2759"/>